<accession>A0A4U0EYL2</accession>
<dbReference type="NCBIfam" id="NF047658">
    <property type="entry name" value="HYC_CC_PP"/>
    <property type="match status" value="1"/>
</dbReference>
<evidence type="ECO:0000313" key="1">
    <source>
        <dbReference type="EMBL" id="TJY37020.1"/>
    </source>
</evidence>
<evidence type="ECO:0008006" key="3">
    <source>
        <dbReference type="Google" id="ProtNLM"/>
    </source>
</evidence>
<dbReference type="RefSeq" id="WP_136841108.1">
    <property type="nucleotide sequence ID" value="NZ_SUPL01000002.1"/>
</dbReference>
<dbReference type="InterPro" id="IPR058512">
    <property type="entry name" value="DUF8199"/>
</dbReference>
<dbReference type="EMBL" id="SUPL01000002">
    <property type="protein sequence ID" value="TJY37020.1"/>
    <property type="molecule type" value="Genomic_DNA"/>
</dbReference>
<organism evidence="1 2">
    <name type="scientific">Pontimicrobium aquaticum</name>
    <dbReference type="NCBI Taxonomy" id="2565367"/>
    <lineage>
        <taxon>Bacteria</taxon>
        <taxon>Pseudomonadati</taxon>
        <taxon>Bacteroidota</taxon>
        <taxon>Flavobacteriia</taxon>
        <taxon>Flavobacteriales</taxon>
        <taxon>Flavobacteriaceae</taxon>
        <taxon>Pontimicrobium</taxon>
    </lineage>
</organism>
<keyword evidence="2" id="KW-1185">Reference proteome</keyword>
<protein>
    <recommendedName>
        <fullName evidence="3">Secreted protein</fullName>
    </recommendedName>
</protein>
<comment type="caution">
    <text evidence="1">The sequence shown here is derived from an EMBL/GenBank/DDBJ whole genome shotgun (WGS) entry which is preliminary data.</text>
</comment>
<dbReference type="Proteomes" id="UP000307657">
    <property type="component" value="Unassembled WGS sequence"/>
</dbReference>
<gene>
    <name evidence="1" type="ORF">E5167_03495</name>
</gene>
<dbReference type="InterPro" id="IPR058060">
    <property type="entry name" value="HYC_CC_PP"/>
</dbReference>
<evidence type="ECO:0000313" key="2">
    <source>
        <dbReference type="Proteomes" id="UP000307657"/>
    </source>
</evidence>
<proteinExistence type="predicted"/>
<dbReference type="Pfam" id="PF26622">
    <property type="entry name" value="DUF8199"/>
    <property type="match status" value="1"/>
</dbReference>
<reference evidence="1 2" key="1">
    <citation type="submission" date="2019-04" db="EMBL/GenBank/DDBJ databases">
        <title>Lacinutrix sp. nov., isolated from marine water.</title>
        <authorList>
            <person name="Kim W."/>
        </authorList>
    </citation>
    <scope>NUCLEOTIDE SEQUENCE [LARGE SCALE GENOMIC DNA]</scope>
    <source>
        <strain evidence="1 2">CAU 1491</strain>
    </source>
</reference>
<name>A0A4U0EYL2_9FLAO</name>
<dbReference type="OrthoDB" id="1493875at2"/>
<dbReference type="AlphaFoldDB" id="A0A4U0EYL2"/>
<sequence>MKIKKIFHKVFSIGLALIVLCSTISFKVEKHFCGDALIDVAIFTDAEDCCEVVAGNNVTKKPCCKDEITVIEGQNELIVKTFDDYDFEHQIFITSFIYSYNNFFRGLSKQIIPYKNYSPPNLIIDMQTINQVFII</sequence>